<evidence type="ECO:0000313" key="2">
    <source>
        <dbReference type="Ensembl" id="ENSGMOP00000049731.1"/>
    </source>
</evidence>
<name>A0A8C5BRS2_GADMO</name>
<evidence type="ECO:0000313" key="3">
    <source>
        <dbReference type="Proteomes" id="UP000694546"/>
    </source>
</evidence>
<dbReference type="GO" id="GO:0003676">
    <property type="term" value="F:nucleic acid binding"/>
    <property type="evidence" value="ECO:0007669"/>
    <property type="project" value="InterPro"/>
</dbReference>
<dbReference type="GeneTree" id="ENSGT01000000214408"/>
<dbReference type="Proteomes" id="UP000694546">
    <property type="component" value="Chromosome 18"/>
</dbReference>
<dbReference type="PROSITE" id="PS50994">
    <property type="entry name" value="INTEGRASE"/>
    <property type="match status" value="1"/>
</dbReference>
<dbReference type="InterPro" id="IPR036397">
    <property type="entry name" value="RNaseH_sf"/>
</dbReference>
<evidence type="ECO:0000259" key="1">
    <source>
        <dbReference type="PROSITE" id="PS50994"/>
    </source>
</evidence>
<feature type="domain" description="Integrase catalytic" evidence="1">
    <location>
        <begin position="14"/>
        <end position="173"/>
    </location>
</feature>
<dbReference type="OMA" id="TIVENWI"/>
<dbReference type="Gene3D" id="3.30.420.10">
    <property type="entry name" value="Ribonuclease H-like superfamily/Ribonuclease H"/>
    <property type="match status" value="1"/>
</dbReference>
<dbReference type="InterPro" id="IPR001584">
    <property type="entry name" value="Integrase_cat-core"/>
</dbReference>
<dbReference type="Pfam" id="PF00665">
    <property type="entry name" value="rve"/>
    <property type="match status" value="1"/>
</dbReference>
<dbReference type="PANTHER" id="PTHR37984:SF15">
    <property type="entry name" value="INTEGRASE CATALYTIC DOMAIN-CONTAINING PROTEIN"/>
    <property type="match status" value="1"/>
</dbReference>
<sequence length="310" mass="35508">LWTNISGKFGSSGRSFDKATSGCRCLLGPLPETPRKSKYILVIGDYFSKWTEAFPLPNQEAETVAKVLVEQWVCRLGVPRIIHTDQGRNFESKLFKEVCQLLNMHKTRTSAYHPQSDGMVERFNRTLASMLSLFVDENQANWDTLLPYVMMAYRSSVHSSTGFTPNKVVFGQEIVLPVDVMLNLDNGEQFSSASEYVARLLETLSTVVDAVKGHQLRASRKQKEEYDFRAHFQYYSEGELVWVRGTAKKKGLCPKLQRRFNGPYKVRERITEVLYRLVPVEGGTEMVVHFNRLKPCPSLATRHIDKKKYI</sequence>
<dbReference type="AlphaFoldDB" id="A0A8C5BRS2"/>
<keyword evidence="3" id="KW-1185">Reference proteome</keyword>
<dbReference type="GO" id="GO:0015074">
    <property type="term" value="P:DNA integration"/>
    <property type="evidence" value="ECO:0007669"/>
    <property type="project" value="InterPro"/>
</dbReference>
<accession>A0A8C5BRS2</accession>
<reference evidence="2" key="2">
    <citation type="submission" date="2025-09" db="UniProtKB">
        <authorList>
            <consortium name="Ensembl"/>
        </authorList>
    </citation>
    <scope>IDENTIFICATION</scope>
</reference>
<dbReference type="InterPro" id="IPR012337">
    <property type="entry name" value="RNaseH-like_sf"/>
</dbReference>
<dbReference type="InterPro" id="IPR050951">
    <property type="entry name" value="Retrovirus_Pol_polyprotein"/>
</dbReference>
<dbReference type="Pfam" id="PF22938">
    <property type="entry name" value="Integrase_p58_C"/>
    <property type="match status" value="1"/>
</dbReference>
<dbReference type="PANTHER" id="PTHR37984">
    <property type="entry name" value="PROTEIN CBG26694"/>
    <property type="match status" value="1"/>
</dbReference>
<reference evidence="2" key="1">
    <citation type="submission" date="2025-08" db="UniProtKB">
        <authorList>
            <consortium name="Ensembl"/>
        </authorList>
    </citation>
    <scope>IDENTIFICATION</scope>
</reference>
<organism evidence="2 3">
    <name type="scientific">Gadus morhua</name>
    <name type="common">Atlantic cod</name>
    <dbReference type="NCBI Taxonomy" id="8049"/>
    <lineage>
        <taxon>Eukaryota</taxon>
        <taxon>Metazoa</taxon>
        <taxon>Chordata</taxon>
        <taxon>Craniata</taxon>
        <taxon>Vertebrata</taxon>
        <taxon>Euteleostomi</taxon>
        <taxon>Actinopterygii</taxon>
        <taxon>Neopterygii</taxon>
        <taxon>Teleostei</taxon>
        <taxon>Neoteleostei</taxon>
        <taxon>Acanthomorphata</taxon>
        <taxon>Zeiogadaria</taxon>
        <taxon>Gadariae</taxon>
        <taxon>Gadiformes</taxon>
        <taxon>Gadoidei</taxon>
        <taxon>Gadidae</taxon>
        <taxon>Gadus</taxon>
    </lineage>
</organism>
<protein>
    <recommendedName>
        <fullName evidence="1">Integrase catalytic domain-containing protein</fullName>
    </recommendedName>
</protein>
<dbReference type="SUPFAM" id="SSF53098">
    <property type="entry name" value="Ribonuclease H-like"/>
    <property type="match status" value="1"/>
</dbReference>
<dbReference type="InterPro" id="IPR054465">
    <property type="entry name" value="Integrase_p58-like_C"/>
</dbReference>
<proteinExistence type="predicted"/>
<dbReference type="Ensembl" id="ENSGMOT00000028023.1">
    <property type="protein sequence ID" value="ENSGMOP00000049731.1"/>
    <property type="gene ID" value="ENSGMOG00000028400.1"/>
</dbReference>